<dbReference type="EMBL" id="JADBDY010000001">
    <property type="protein sequence ID" value="MBE1458575.1"/>
    <property type="molecule type" value="Genomic_DNA"/>
</dbReference>
<dbReference type="PANTHER" id="PTHR43464:SF92">
    <property type="entry name" value="SLR1071 PROTEIN"/>
    <property type="match status" value="1"/>
</dbReference>
<dbReference type="PANTHER" id="PTHR43464">
    <property type="entry name" value="METHYLTRANSFERASE"/>
    <property type="match status" value="1"/>
</dbReference>
<keyword evidence="3" id="KW-1185">Reference proteome</keyword>
<name>A0ABR9HHS6_9ACTN</name>
<feature type="domain" description="Methyltransferase type 11" evidence="1">
    <location>
        <begin position="57"/>
        <end position="148"/>
    </location>
</feature>
<comment type="caution">
    <text evidence="2">The sequence shown here is derived from an EMBL/GenBank/DDBJ whole genome shotgun (WGS) entry which is preliminary data.</text>
</comment>
<dbReference type="Gene3D" id="3.40.50.150">
    <property type="entry name" value="Vaccinia Virus protein VP39"/>
    <property type="match status" value="1"/>
</dbReference>
<dbReference type="GO" id="GO:0032259">
    <property type="term" value="P:methylation"/>
    <property type="evidence" value="ECO:0007669"/>
    <property type="project" value="UniProtKB-KW"/>
</dbReference>
<reference evidence="2 3" key="1">
    <citation type="submission" date="2020-10" db="EMBL/GenBank/DDBJ databases">
        <title>Sequencing the genomes of 1000 actinobacteria strains.</title>
        <authorList>
            <person name="Klenk H.-P."/>
        </authorList>
    </citation>
    <scope>NUCLEOTIDE SEQUENCE [LARGE SCALE GENOMIC DNA]</scope>
    <source>
        <strain evidence="2 3">DSM 45157</strain>
    </source>
</reference>
<evidence type="ECO:0000313" key="3">
    <source>
        <dbReference type="Proteomes" id="UP000598217"/>
    </source>
</evidence>
<organism evidence="2 3">
    <name type="scientific">Nocardiopsis terrae</name>
    <dbReference type="NCBI Taxonomy" id="372655"/>
    <lineage>
        <taxon>Bacteria</taxon>
        <taxon>Bacillati</taxon>
        <taxon>Actinomycetota</taxon>
        <taxon>Actinomycetes</taxon>
        <taxon>Streptosporangiales</taxon>
        <taxon>Nocardiopsidaceae</taxon>
        <taxon>Nocardiopsis</taxon>
    </lineage>
</organism>
<sequence>MPDFADFDTRHYRTVDVTTGYDGWSSTYEDSVLDAMDIALLDGLTAPVWSQVRSAADLGCGTGRTGAWLRGRGVEHVDGVDLSAGMLALARRRGAHDTLTQGDVRATDLPDSAYDLVIASLIDEHLPDLAPFYAEARRLTRPGGRCVLVAYHPQFIMASGMPTHFTDDSGEEVAITTHVHLLGDHVRAALASGWRLEELNEAVVDDGWVAAKPRWERFRGYPISAAFVWGAPVTG</sequence>
<proteinExistence type="predicted"/>
<dbReference type="Pfam" id="PF08241">
    <property type="entry name" value="Methyltransf_11"/>
    <property type="match status" value="1"/>
</dbReference>
<dbReference type="InterPro" id="IPR029063">
    <property type="entry name" value="SAM-dependent_MTases_sf"/>
</dbReference>
<keyword evidence="2" id="KW-0489">Methyltransferase</keyword>
<gene>
    <name evidence="2" type="ORF">H4W79_002789</name>
</gene>
<keyword evidence="2" id="KW-0808">Transferase</keyword>
<dbReference type="SUPFAM" id="SSF53335">
    <property type="entry name" value="S-adenosyl-L-methionine-dependent methyltransferases"/>
    <property type="match status" value="1"/>
</dbReference>
<dbReference type="RefSeq" id="WP_191269463.1">
    <property type="nucleotide sequence ID" value="NZ_BMXJ01000003.1"/>
</dbReference>
<protein>
    <submittedName>
        <fullName evidence="2">SAM-dependent methyltransferase</fullName>
    </submittedName>
</protein>
<evidence type="ECO:0000313" key="2">
    <source>
        <dbReference type="EMBL" id="MBE1458575.1"/>
    </source>
</evidence>
<dbReference type="Proteomes" id="UP000598217">
    <property type="component" value="Unassembled WGS sequence"/>
</dbReference>
<evidence type="ECO:0000259" key="1">
    <source>
        <dbReference type="Pfam" id="PF08241"/>
    </source>
</evidence>
<dbReference type="InterPro" id="IPR013216">
    <property type="entry name" value="Methyltransf_11"/>
</dbReference>
<accession>A0ABR9HHS6</accession>
<dbReference type="GO" id="GO:0008168">
    <property type="term" value="F:methyltransferase activity"/>
    <property type="evidence" value="ECO:0007669"/>
    <property type="project" value="UniProtKB-KW"/>
</dbReference>
<dbReference type="CDD" id="cd02440">
    <property type="entry name" value="AdoMet_MTases"/>
    <property type="match status" value="1"/>
</dbReference>